<evidence type="ECO:0000256" key="6">
    <source>
        <dbReference type="ARBA" id="ARBA00022824"/>
    </source>
</evidence>
<feature type="coiled-coil region" evidence="12">
    <location>
        <begin position="195"/>
        <end position="271"/>
    </location>
</feature>
<keyword evidence="9 12" id="KW-0175">Coiled coil</keyword>
<evidence type="ECO:0000256" key="9">
    <source>
        <dbReference type="ARBA" id="ARBA00023054"/>
    </source>
</evidence>
<dbReference type="GO" id="GO:0070973">
    <property type="term" value="P:protein localization to endoplasmic reticulum exit site"/>
    <property type="evidence" value="ECO:0007669"/>
    <property type="project" value="UniProtKB-UniRule"/>
</dbReference>
<evidence type="ECO:0000256" key="4">
    <source>
        <dbReference type="ARBA" id="ARBA00022692"/>
    </source>
</evidence>
<evidence type="ECO:0000256" key="11">
    <source>
        <dbReference type="RuleBase" id="RU367026"/>
    </source>
</evidence>
<evidence type="ECO:0000256" key="5">
    <source>
        <dbReference type="ARBA" id="ARBA00022703"/>
    </source>
</evidence>
<dbReference type="InterPro" id="IPR008417">
    <property type="entry name" value="BAP29/BAP31"/>
</dbReference>
<organism evidence="13 14">
    <name type="scientific">Centaurea solstitialis</name>
    <name type="common">yellow star-thistle</name>
    <dbReference type="NCBI Taxonomy" id="347529"/>
    <lineage>
        <taxon>Eukaryota</taxon>
        <taxon>Viridiplantae</taxon>
        <taxon>Streptophyta</taxon>
        <taxon>Embryophyta</taxon>
        <taxon>Tracheophyta</taxon>
        <taxon>Spermatophyta</taxon>
        <taxon>Magnoliopsida</taxon>
        <taxon>eudicotyledons</taxon>
        <taxon>Gunneridae</taxon>
        <taxon>Pentapetalae</taxon>
        <taxon>asterids</taxon>
        <taxon>campanulids</taxon>
        <taxon>Asterales</taxon>
        <taxon>Asteraceae</taxon>
        <taxon>Carduoideae</taxon>
        <taxon>Cardueae</taxon>
        <taxon>Centaureinae</taxon>
        <taxon>Centaurea</taxon>
    </lineage>
</organism>
<keyword evidence="7 11" id="KW-0653">Protein transport</keyword>
<evidence type="ECO:0000256" key="2">
    <source>
        <dbReference type="ARBA" id="ARBA00007956"/>
    </source>
</evidence>
<evidence type="ECO:0000256" key="10">
    <source>
        <dbReference type="ARBA" id="ARBA00023136"/>
    </source>
</evidence>
<comment type="similarity">
    <text evidence="2 11">Belongs to the BCAP29/BCAP31 family.</text>
</comment>
<comment type="function">
    <text evidence="11">May play a role in anterograde transport of membrane proteins from the endoplasmic reticulum to the Golgi.</text>
</comment>
<keyword evidence="4 11" id="KW-0812">Transmembrane</keyword>
<evidence type="ECO:0000256" key="12">
    <source>
        <dbReference type="SAM" id="Coils"/>
    </source>
</evidence>
<evidence type="ECO:0000256" key="3">
    <source>
        <dbReference type="ARBA" id="ARBA00022448"/>
    </source>
</evidence>
<keyword evidence="14" id="KW-1185">Reference proteome</keyword>
<sequence>MIYLFFSLLFVEMVTILLLLFKTPLRKLLIIGIDRMKRGRAPLVVKSVGATVFVIMMYNVYSVTEIQSRPPDAVNPTDQIILAYHMLEASLMGNSLATGVNYYGDHILVNISKPQLVAQLTEISAWYKVKLRSDISVFLGGPVLNIAYTILSSRGSQPRNADLETRCITNIYAMHTLLLSSQGFSLFLSLMVDRLHHYIRELRILRKTVEAAKKQNRAAEDGKNKGADEVKILHEETSRLQSEIKRLESEYEAKVKEVKSAEANSVALKNQSEGFLLEYDRLLAENQSLRDQLRSIDECLSHSNGKKDT</sequence>
<evidence type="ECO:0000256" key="8">
    <source>
        <dbReference type="ARBA" id="ARBA00022989"/>
    </source>
</evidence>
<dbReference type="GO" id="GO:0005789">
    <property type="term" value="C:endoplasmic reticulum membrane"/>
    <property type="evidence" value="ECO:0007669"/>
    <property type="project" value="UniProtKB-SubCell"/>
</dbReference>
<dbReference type="FunFam" id="1.20.5.110:FF:000011">
    <property type="entry name" value="B-cell receptor-associated protein 29"/>
    <property type="match status" value="1"/>
</dbReference>
<evidence type="ECO:0000256" key="7">
    <source>
        <dbReference type="ARBA" id="ARBA00022927"/>
    </source>
</evidence>
<proteinExistence type="inferred from homology"/>
<accession>A0AA38U0C1</accession>
<keyword evidence="5" id="KW-0053">Apoptosis</keyword>
<evidence type="ECO:0000313" key="13">
    <source>
        <dbReference type="EMBL" id="KAJ9560907.1"/>
    </source>
</evidence>
<gene>
    <name evidence="13" type="ORF">OSB04_006067</name>
</gene>
<name>A0AA38U0C1_9ASTR</name>
<keyword evidence="6 11" id="KW-0256">Endoplasmic reticulum</keyword>
<evidence type="ECO:0000256" key="1">
    <source>
        <dbReference type="ARBA" id="ARBA00004477"/>
    </source>
</evidence>
<dbReference type="Proteomes" id="UP001172457">
    <property type="component" value="Chromosome 2"/>
</dbReference>
<comment type="caution">
    <text evidence="13">The sequence shown here is derived from an EMBL/GenBank/DDBJ whole genome shotgun (WGS) entry which is preliminary data.</text>
</comment>
<dbReference type="GO" id="GO:0006886">
    <property type="term" value="P:intracellular protein transport"/>
    <property type="evidence" value="ECO:0007669"/>
    <property type="project" value="UniProtKB-UniRule"/>
</dbReference>
<dbReference type="EMBL" id="JARYMX010000002">
    <property type="protein sequence ID" value="KAJ9560907.1"/>
    <property type="molecule type" value="Genomic_DNA"/>
</dbReference>
<feature type="transmembrane region" description="Helical" evidence="11">
    <location>
        <begin position="6"/>
        <end position="22"/>
    </location>
</feature>
<dbReference type="PANTHER" id="PTHR12701">
    <property type="entry name" value="BCR-ASSOCIATED PROTEIN, BAP"/>
    <property type="match status" value="1"/>
</dbReference>
<dbReference type="Gene3D" id="1.20.5.110">
    <property type="match status" value="1"/>
</dbReference>
<comment type="caution">
    <text evidence="11">Lacks conserved residue(s) required for the propagation of feature annotation.</text>
</comment>
<reference evidence="13" key="1">
    <citation type="submission" date="2023-03" db="EMBL/GenBank/DDBJ databases">
        <title>Chromosome-scale reference genome and RAD-based genetic map of yellow starthistle (Centaurea solstitialis) reveal putative structural variation and QTLs associated with invader traits.</title>
        <authorList>
            <person name="Reatini B."/>
            <person name="Cang F.A."/>
            <person name="Jiang Q."/>
            <person name="Mckibben M.T.W."/>
            <person name="Barker M.S."/>
            <person name="Rieseberg L.H."/>
            <person name="Dlugosch K.M."/>
        </authorList>
    </citation>
    <scope>NUCLEOTIDE SEQUENCE</scope>
    <source>
        <strain evidence="13">CAN-66</strain>
        <tissue evidence="13">Leaf</tissue>
    </source>
</reference>
<dbReference type="PANTHER" id="PTHR12701:SF56">
    <property type="entry name" value="ENDOPLASMIC RETICULUM TRANSMEMBRANE PROTEIN"/>
    <property type="match status" value="1"/>
</dbReference>
<evidence type="ECO:0000313" key="14">
    <source>
        <dbReference type="Proteomes" id="UP001172457"/>
    </source>
</evidence>
<keyword evidence="8 11" id="KW-1133">Transmembrane helix</keyword>
<protein>
    <recommendedName>
        <fullName evidence="11">Endoplasmic reticulum transmembrane protein</fullName>
    </recommendedName>
</protein>
<dbReference type="AlphaFoldDB" id="A0AA38U0C1"/>
<keyword evidence="3 11" id="KW-0813">Transport</keyword>
<keyword evidence="10 11" id="KW-0472">Membrane</keyword>
<feature type="transmembrane region" description="Helical" evidence="11">
    <location>
        <begin position="43"/>
        <end position="61"/>
    </location>
</feature>
<dbReference type="GO" id="GO:0006888">
    <property type="term" value="P:endoplasmic reticulum to Golgi vesicle-mediated transport"/>
    <property type="evidence" value="ECO:0007669"/>
    <property type="project" value="UniProtKB-UniRule"/>
</dbReference>
<comment type="subcellular location">
    <subcellularLocation>
        <location evidence="1 11">Endoplasmic reticulum membrane</location>
        <topology evidence="1 11">Multi-pass membrane protein</topology>
    </subcellularLocation>
</comment>
<keyword evidence="11" id="KW-0931">ER-Golgi transport</keyword>